<dbReference type="EMBL" id="BPLF01000003">
    <property type="protein sequence ID" value="GIX64428.1"/>
    <property type="molecule type" value="Genomic_DNA"/>
</dbReference>
<accession>A0AAV4LXE7</accession>
<dbReference type="InterPro" id="IPR037379">
    <property type="entry name" value="WDR74/Nsa1"/>
</dbReference>
<dbReference type="InterPro" id="IPR015943">
    <property type="entry name" value="WD40/YVTN_repeat-like_dom_sf"/>
</dbReference>
<feature type="compositionally biased region" description="Low complexity" evidence="1">
    <location>
        <begin position="515"/>
        <end position="526"/>
    </location>
</feature>
<dbReference type="Proteomes" id="UP001497744">
    <property type="component" value="Unassembled WGS sequence"/>
</dbReference>
<dbReference type="GO" id="GO:0042273">
    <property type="term" value="P:ribosomal large subunit biogenesis"/>
    <property type="evidence" value="ECO:0007669"/>
    <property type="project" value="InterPro"/>
</dbReference>
<reference evidence="2 3" key="1">
    <citation type="submission" date="2021-06" db="EMBL/GenBank/DDBJ databases">
        <title>Genome sequence of Babesia caballi.</title>
        <authorList>
            <person name="Yamagishi J."/>
            <person name="Kidaka T."/>
            <person name="Ochi A."/>
        </authorList>
    </citation>
    <scope>NUCLEOTIDE SEQUENCE [LARGE SCALE GENOMIC DNA]</scope>
    <source>
        <strain evidence="2">USDA-D6B2</strain>
    </source>
</reference>
<evidence type="ECO:0000313" key="2">
    <source>
        <dbReference type="EMBL" id="GIX64428.1"/>
    </source>
</evidence>
<dbReference type="GO" id="GO:0030687">
    <property type="term" value="C:preribosome, large subunit precursor"/>
    <property type="evidence" value="ECO:0007669"/>
    <property type="project" value="TreeGrafter"/>
</dbReference>
<proteinExistence type="predicted"/>
<name>A0AAV4LXE7_BABCB</name>
<dbReference type="PANTHER" id="PTHR16038:SF4">
    <property type="entry name" value="WD REPEAT-CONTAINING PROTEIN 74"/>
    <property type="match status" value="1"/>
</dbReference>
<protein>
    <submittedName>
        <fullName evidence="2">Uncharacterized protein</fullName>
    </submittedName>
</protein>
<feature type="compositionally biased region" description="Acidic residues" evidence="1">
    <location>
        <begin position="626"/>
        <end position="637"/>
    </location>
</feature>
<dbReference type="AlphaFoldDB" id="A0AAV4LXE7"/>
<dbReference type="Gene3D" id="2.130.10.10">
    <property type="entry name" value="YVTN repeat-like/Quinoprotein amine dehydrogenase"/>
    <property type="match status" value="1"/>
</dbReference>
<feature type="compositionally biased region" description="Basic and acidic residues" evidence="1">
    <location>
        <begin position="616"/>
        <end position="625"/>
    </location>
</feature>
<organism evidence="2 3">
    <name type="scientific">Babesia caballi</name>
    <dbReference type="NCBI Taxonomy" id="5871"/>
    <lineage>
        <taxon>Eukaryota</taxon>
        <taxon>Sar</taxon>
        <taxon>Alveolata</taxon>
        <taxon>Apicomplexa</taxon>
        <taxon>Aconoidasida</taxon>
        <taxon>Piroplasmida</taxon>
        <taxon>Babesiidae</taxon>
        <taxon>Babesia</taxon>
    </lineage>
</organism>
<keyword evidence="3" id="KW-1185">Reference proteome</keyword>
<dbReference type="PANTHER" id="PTHR16038">
    <property type="entry name" value="NOP SEVEN ASSOCIATED PROTEIN 1"/>
    <property type="match status" value="1"/>
</dbReference>
<dbReference type="GeneID" id="94195909"/>
<dbReference type="GO" id="GO:0005730">
    <property type="term" value="C:nucleolus"/>
    <property type="evidence" value="ECO:0007669"/>
    <property type="project" value="InterPro"/>
</dbReference>
<dbReference type="SUPFAM" id="SSF50978">
    <property type="entry name" value="WD40 repeat-like"/>
    <property type="match status" value="1"/>
</dbReference>
<gene>
    <name evidence="2" type="ORF">BcabD6B2_38630</name>
</gene>
<dbReference type="RefSeq" id="XP_067716497.1">
    <property type="nucleotide sequence ID" value="XM_067860396.1"/>
</dbReference>
<evidence type="ECO:0000256" key="1">
    <source>
        <dbReference type="SAM" id="MobiDB-lite"/>
    </source>
</evidence>
<feature type="compositionally biased region" description="Acidic residues" evidence="1">
    <location>
        <begin position="527"/>
        <end position="544"/>
    </location>
</feature>
<feature type="region of interest" description="Disordered" evidence="1">
    <location>
        <begin position="514"/>
        <end position="637"/>
    </location>
</feature>
<feature type="compositionally biased region" description="Acidic residues" evidence="1">
    <location>
        <begin position="590"/>
        <end position="600"/>
    </location>
</feature>
<dbReference type="InterPro" id="IPR001680">
    <property type="entry name" value="WD40_rpt"/>
</dbReference>
<sequence length="637" mass="70526">MRYLVGGSTGLVKLVETADRSLQCLSSPADQAIDRSVTCMCWSDGNGDEEGTELAVGFANGGVEIYDYPSMQRVAAFMLPSRCVHLHGLGSHFDNIGSSIYDTRAGIYPSLYPSVKEAALRQTAGRYICCVSECGHCVIVNVDDARQKGDKVVEQDDSMSGEPDRIEVKLFSNGGHADTLTIRGAVAAYKFKGPVYAVAYHSLMTNRIVLGGPDIPPFLFDIFTGTVLWNGRMPHQSLLGLQSHLDVRSICFLEELGPEVIAVSTSDSFIYFYDMGCQRKPVYDLNVCDRRSRCISARRLALHRVREYNTERRKEIRQSVNELYTADSRNIVKLTTRPHRMLQEARYETKDTCDLFASDNVGSIYHLKVVTGDTLVGFLAEKLRKYQPDSTKELGRDEVLNHLIDARKRFGSASANDRPLHCAPRGANQYICELKGCYSIHNGAVTDISCVGHYIISAGLDRFTNVYNVRTRRRLFHLYCNQKQRCVLPLRGQLFQEYELSEFKQLEVPQIGRRTTAGGSTTAADEAGTDDNAETMDVDADDGSEGSLDSWSEHTLDSGSDESDENDSDDSDTDGNLPHDSDTVGSSSENESDQDSDEVDAPGTTKKRPANIPHESQSDGGRDSTDEADDTSDDYEE</sequence>
<dbReference type="InterPro" id="IPR036322">
    <property type="entry name" value="WD40_repeat_dom_sf"/>
</dbReference>
<evidence type="ECO:0000313" key="3">
    <source>
        <dbReference type="Proteomes" id="UP001497744"/>
    </source>
</evidence>
<comment type="caution">
    <text evidence="2">The sequence shown here is derived from an EMBL/GenBank/DDBJ whole genome shotgun (WGS) entry which is preliminary data.</text>
</comment>
<dbReference type="SMART" id="SM00320">
    <property type="entry name" value="WD40"/>
    <property type="match status" value="3"/>
</dbReference>
<feature type="compositionally biased region" description="Acidic residues" evidence="1">
    <location>
        <begin position="559"/>
        <end position="573"/>
    </location>
</feature>